<organism evidence="1 2">
    <name type="scientific">Daedalea quercina L-15889</name>
    <dbReference type="NCBI Taxonomy" id="1314783"/>
    <lineage>
        <taxon>Eukaryota</taxon>
        <taxon>Fungi</taxon>
        <taxon>Dikarya</taxon>
        <taxon>Basidiomycota</taxon>
        <taxon>Agaricomycotina</taxon>
        <taxon>Agaricomycetes</taxon>
        <taxon>Polyporales</taxon>
        <taxon>Fomitopsis</taxon>
    </lineage>
</organism>
<name>A0A165TJK5_9APHY</name>
<protein>
    <submittedName>
        <fullName evidence="1">Uncharacterized protein</fullName>
    </submittedName>
</protein>
<evidence type="ECO:0000313" key="2">
    <source>
        <dbReference type="Proteomes" id="UP000076727"/>
    </source>
</evidence>
<sequence length="204" mass="22400">MLISRRCSSGPTPLLQTSAGILAASHNRDNLSKSNCGVRNAPQRSTISRRAVMNLVPGSSVAFCNSTFTAPSPPSEKSSFVAMTPQQTWRLSRCATTLAGRMAWKDEWRQPFASGVYYSLSTPVLGSRGEFMSTLWRKPIFCAASAVLASQCQIRRATVQPTTLRSPYGAPVRVRFKVSRIKRTYIHNASAARSRSAQRNDITV</sequence>
<gene>
    <name evidence="1" type="ORF">DAEQUDRAFT_417768</name>
</gene>
<dbReference type="AlphaFoldDB" id="A0A165TJK5"/>
<dbReference type="Proteomes" id="UP000076727">
    <property type="component" value="Unassembled WGS sequence"/>
</dbReference>
<evidence type="ECO:0000313" key="1">
    <source>
        <dbReference type="EMBL" id="KZT73538.1"/>
    </source>
</evidence>
<dbReference type="EMBL" id="KV429036">
    <property type="protein sequence ID" value="KZT73538.1"/>
    <property type="molecule type" value="Genomic_DNA"/>
</dbReference>
<proteinExistence type="predicted"/>
<keyword evidence="2" id="KW-1185">Reference proteome</keyword>
<reference evidence="1 2" key="1">
    <citation type="journal article" date="2016" name="Mol. Biol. Evol.">
        <title>Comparative Genomics of Early-Diverging Mushroom-Forming Fungi Provides Insights into the Origins of Lignocellulose Decay Capabilities.</title>
        <authorList>
            <person name="Nagy L.G."/>
            <person name="Riley R."/>
            <person name="Tritt A."/>
            <person name="Adam C."/>
            <person name="Daum C."/>
            <person name="Floudas D."/>
            <person name="Sun H."/>
            <person name="Yadav J.S."/>
            <person name="Pangilinan J."/>
            <person name="Larsson K.H."/>
            <person name="Matsuura K."/>
            <person name="Barry K."/>
            <person name="Labutti K."/>
            <person name="Kuo R."/>
            <person name="Ohm R.A."/>
            <person name="Bhattacharya S.S."/>
            <person name="Shirouzu T."/>
            <person name="Yoshinaga Y."/>
            <person name="Martin F.M."/>
            <person name="Grigoriev I.V."/>
            <person name="Hibbett D.S."/>
        </authorList>
    </citation>
    <scope>NUCLEOTIDE SEQUENCE [LARGE SCALE GENOMIC DNA]</scope>
    <source>
        <strain evidence="1 2">L-15889</strain>
    </source>
</reference>
<accession>A0A165TJK5</accession>